<name>A0A348HGF5_9GAMM</name>
<reference evidence="3 4" key="1">
    <citation type="submission" date="2018-09" db="EMBL/GenBank/DDBJ databases">
        <title>Zymobacter palmae IAM14233 (=T109) whole genome analysis.</title>
        <authorList>
            <person name="Yanase H."/>
        </authorList>
    </citation>
    <scope>NUCLEOTIDE SEQUENCE [LARGE SCALE GENOMIC DNA]</scope>
    <source>
        <strain evidence="3 4">IAM14233</strain>
    </source>
</reference>
<accession>A0A348HGF5</accession>
<sequence length="302" mass="33052">MATALALVSMLYRIAQGSNTLFLESFHMTTDAQPSAPSLKLALCAIILIVVTHIIGVPLAFWEKSYPFEHTEHVIFMTVLFSALSSGYCVLFYAIYKAPPASSLTPKTRKRTTTRKRSAPKRRSHGQKGYDTIAPTTWHERLLMKGINKVLRRAIVTAFVIAPVATIALTIISALLPKPAAEWLMRIPSYLFCGALAAILLVFVGAALECLFFHDAVILKRPPLKPKRRTRSRKNTSKYGASRTAGWRDDHTKSGYFDDINSSGYDSDDSSDDSSSGCDSTSDSCCDTSDSSSSDCSSSSSD</sequence>
<feature type="compositionally biased region" description="Low complexity" evidence="1">
    <location>
        <begin position="273"/>
        <end position="302"/>
    </location>
</feature>
<feature type="transmembrane region" description="Helical" evidence="2">
    <location>
        <begin position="189"/>
        <end position="214"/>
    </location>
</feature>
<feature type="region of interest" description="Disordered" evidence="1">
    <location>
        <begin position="226"/>
        <end position="302"/>
    </location>
</feature>
<keyword evidence="2" id="KW-1133">Transmembrane helix</keyword>
<evidence type="ECO:0000313" key="4">
    <source>
        <dbReference type="Proteomes" id="UP000267342"/>
    </source>
</evidence>
<keyword evidence="2" id="KW-0812">Transmembrane</keyword>
<protein>
    <submittedName>
        <fullName evidence="3">Predicted permeases</fullName>
    </submittedName>
</protein>
<evidence type="ECO:0000256" key="2">
    <source>
        <dbReference type="SAM" id="Phobius"/>
    </source>
</evidence>
<feature type="compositionally biased region" description="Basic residues" evidence="1">
    <location>
        <begin position="226"/>
        <end position="236"/>
    </location>
</feature>
<keyword evidence="2" id="KW-0472">Membrane</keyword>
<dbReference type="AlphaFoldDB" id="A0A348HGF5"/>
<proteinExistence type="predicted"/>
<dbReference type="EMBL" id="AP018933">
    <property type="protein sequence ID" value="BBG30707.1"/>
    <property type="molecule type" value="Genomic_DNA"/>
</dbReference>
<gene>
    <name evidence="3" type="ORF">ZBT109_1961</name>
</gene>
<evidence type="ECO:0000256" key="1">
    <source>
        <dbReference type="SAM" id="MobiDB-lite"/>
    </source>
</evidence>
<feature type="compositionally biased region" description="Basic residues" evidence="1">
    <location>
        <begin position="107"/>
        <end position="126"/>
    </location>
</feature>
<organism evidence="3 4">
    <name type="scientific">Zymobacter palmae</name>
    <dbReference type="NCBI Taxonomy" id="33074"/>
    <lineage>
        <taxon>Bacteria</taxon>
        <taxon>Pseudomonadati</taxon>
        <taxon>Pseudomonadota</taxon>
        <taxon>Gammaproteobacteria</taxon>
        <taxon>Oceanospirillales</taxon>
        <taxon>Halomonadaceae</taxon>
        <taxon>Zymobacter group</taxon>
        <taxon>Zymobacter</taxon>
    </lineage>
</organism>
<dbReference type="Proteomes" id="UP000267342">
    <property type="component" value="Chromosome"/>
</dbReference>
<feature type="transmembrane region" description="Helical" evidence="2">
    <location>
        <begin position="41"/>
        <end position="62"/>
    </location>
</feature>
<feature type="region of interest" description="Disordered" evidence="1">
    <location>
        <begin position="104"/>
        <end position="129"/>
    </location>
</feature>
<keyword evidence="4" id="KW-1185">Reference proteome</keyword>
<feature type="transmembrane region" description="Helical" evidence="2">
    <location>
        <begin position="154"/>
        <end position="177"/>
    </location>
</feature>
<feature type="transmembrane region" description="Helical" evidence="2">
    <location>
        <begin position="74"/>
        <end position="96"/>
    </location>
</feature>
<evidence type="ECO:0000313" key="3">
    <source>
        <dbReference type="EMBL" id="BBG30707.1"/>
    </source>
</evidence>
<dbReference type="KEGG" id="zpl:ZBT109_1961"/>